<dbReference type="EMBL" id="CABWKZ010000019">
    <property type="protein sequence ID" value="VXA56028.1"/>
    <property type="molecule type" value="Genomic_DNA"/>
</dbReference>
<sequence>MNAQGYEKQLNSILKAKNRGLISEKDYQQRIAKHNPVQLDQKSYQLKFSIPVGD</sequence>
<evidence type="ECO:0000313" key="1">
    <source>
        <dbReference type="EMBL" id="VXA56028.1"/>
    </source>
</evidence>
<accession>A0A653K596</accession>
<dbReference type="AlphaFoldDB" id="A0A653K596"/>
<organism evidence="1 2">
    <name type="scientific">Acinetobacter proteolyticus</name>
    <dbReference type="NCBI Taxonomy" id="1776741"/>
    <lineage>
        <taxon>Bacteria</taxon>
        <taxon>Pseudomonadati</taxon>
        <taxon>Pseudomonadota</taxon>
        <taxon>Gammaproteobacteria</taxon>
        <taxon>Moraxellales</taxon>
        <taxon>Moraxellaceae</taxon>
        <taxon>Acinetobacter</taxon>
    </lineage>
</organism>
<evidence type="ECO:0008006" key="3">
    <source>
        <dbReference type="Google" id="ProtNLM"/>
    </source>
</evidence>
<dbReference type="Proteomes" id="UP000430404">
    <property type="component" value="Unassembled WGS sequence"/>
</dbReference>
<gene>
    <name evidence="1" type="ORF">ACI8B_260020</name>
</gene>
<name>A0A653K596_9GAMM</name>
<reference evidence="1 2" key="1">
    <citation type="submission" date="2019-10" db="EMBL/GenBank/DDBJ databases">
        <authorList>
            <person name="Karimi E."/>
        </authorList>
    </citation>
    <scope>NUCLEOTIDE SEQUENCE [LARGE SCALE GENOMIC DNA]</scope>
    <source>
        <strain evidence="1">Acinetobacter sp. 8BE</strain>
    </source>
</reference>
<proteinExistence type="predicted"/>
<evidence type="ECO:0000313" key="2">
    <source>
        <dbReference type="Proteomes" id="UP000430404"/>
    </source>
</evidence>
<protein>
    <recommendedName>
        <fullName evidence="3">SHOCT domain-containing protein</fullName>
    </recommendedName>
</protein>